<evidence type="ECO:0000313" key="3">
    <source>
        <dbReference type="Proteomes" id="UP000029452"/>
    </source>
</evidence>
<feature type="compositionally biased region" description="Basic and acidic residues" evidence="1">
    <location>
        <begin position="21"/>
        <end position="42"/>
    </location>
</feature>
<protein>
    <recommendedName>
        <fullName evidence="4">Flagellar assembly protein FliH/Type III secretion system HrpE domain-containing protein</fullName>
    </recommendedName>
</protein>
<evidence type="ECO:0000313" key="2">
    <source>
        <dbReference type="EMBL" id="KGA94999.1"/>
    </source>
</evidence>
<reference evidence="2 3" key="1">
    <citation type="submission" date="2014-06" db="EMBL/GenBank/DDBJ databases">
        <title>Draft genome sequence of iron oxidizing acidophile Leptospirillum ferriphilum DSM14647.</title>
        <authorList>
            <person name="Cardenas J.P."/>
            <person name="Lazcano M."/>
            <person name="Ossandon F.J."/>
            <person name="Corbett M."/>
            <person name="Holmes D.S."/>
            <person name="Watkin E."/>
        </authorList>
    </citation>
    <scope>NUCLEOTIDE SEQUENCE [LARGE SCALE GENOMIC DNA]</scope>
    <source>
        <strain evidence="2 3">DSM 14647</strain>
    </source>
</reference>
<proteinExistence type="predicted"/>
<sequence length="219" mass="24680">MADREEKTASRAMNGGFQDLFSKEGPKTPGKDRDRGPDRVSMEQDGLAQSLWLKALEDKAREEGYRIGYQEGFSRGMEDAAEIRSDLDAWSELLPRLLGEELEKKTDLLSTLVLSAVTRLLGDSLVRPEGVQSLVETLISQWGENREADLSFSPEMFAWLERHLPDWFRSLSARNIHPVARGGLTGTDIRLSVRDQAVTFSLKQSLEDLDARLREVMAQ</sequence>
<dbReference type="Proteomes" id="UP000029452">
    <property type="component" value="Unassembled WGS sequence"/>
</dbReference>
<dbReference type="AlphaFoldDB" id="A0A094X8Z1"/>
<dbReference type="RefSeq" id="WP_023524386.1">
    <property type="nucleotide sequence ID" value="NZ_JPGK01000001.1"/>
</dbReference>
<accession>A0A094X8Z1</accession>
<dbReference type="OrthoDB" id="9815866at2"/>
<comment type="caution">
    <text evidence="2">The sequence shown here is derived from an EMBL/GenBank/DDBJ whole genome shotgun (WGS) entry which is preliminary data.</text>
</comment>
<evidence type="ECO:0000256" key="1">
    <source>
        <dbReference type="SAM" id="MobiDB-lite"/>
    </source>
</evidence>
<dbReference type="PATRIC" id="fig|178606.4.peg.213"/>
<evidence type="ECO:0008006" key="4">
    <source>
        <dbReference type="Google" id="ProtNLM"/>
    </source>
</evidence>
<gene>
    <name evidence="2" type="ORF">LptCag_2433</name>
</gene>
<name>A0A094X8Z1_9BACT</name>
<dbReference type="EMBL" id="JPGK01000001">
    <property type="protein sequence ID" value="KGA94999.1"/>
    <property type="molecule type" value="Genomic_DNA"/>
</dbReference>
<organism evidence="2 3">
    <name type="scientific">Leptospirillum ferriphilum</name>
    <dbReference type="NCBI Taxonomy" id="178606"/>
    <lineage>
        <taxon>Bacteria</taxon>
        <taxon>Pseudomonadati</taxon>
        <taxon>Nitrospirota</taxon>
        <taxon>Nitrospiria</taxon>
        <taxon>Nitrospirales</taxon>
        <taxon>Nitrospiraceae</taxon>
        <taxon>Leptospirillum</taxon>
    </lineage>
</organism>
<feature type="region of interest" description="Disordered" evidence="1">
    <location>
        <begin position="1"/>
        <end position="45"/>
    </location>
</feature>